<sequence length="231" mass="27031">MVNEIFSKHGAPETITTDMGVQFMSEVFQQMVKLLGVRHIHTSAYNPAANGTCERVNRNLKATLTIYTNKYGNDWTHYLPLITHAHNCRIHKSTNYSPYYLVFGRQPVLFSDLGLKINLNHENSEVPNFVEDLKKRLTAAWQETAINIERSQQSQKEYYDRDQHARNHYFGLNDLVLFYREVPPTLERSKFAVHWQGPYRVSYVKPPNITLLDAENRPFITHVNKVKKYYP</sequence>
<evidence type="ECO:0000313" key="3">
    <source>
        <dbReference type="WBParaSite" id="ACRNAN_scaffold19201.g7223.t1"/>
    </source>
</evidence>
<dbReference type="GO" id="GO:0015074">
    <property type="term" value="P:DNA integration"/>
    <property type="evidence" value="ECO:0007669"/>
    <property type="project" value="InterPro"/>
</dbReference>
<evidence type="ECO:0000313" key="2">
    <source>
        <dbReference type="Proteomes" id="UP000887540"/>
    </source>
</evidence>
<reference evidence="3" key="1">
    <citation type="submission" date="2022-11" db="UniProtKB">
        <authorList>
            <consortium name="WormBaseParasite"/>
        </authorList>
    </citation>
    <scope>IDENTIFICATION</scope>
</reference>
<name>A0A914D759_9BILA</name>
<keyword evidence="2" id="KW-1185">Reference proteome</keyword>
<feature type="domain" description="Integrase catalytic" evidence="1">
    <location>
        <begin position="1"/>
        <end position="106"/>
    </location>
</feature>
<dbReference type="InterPro" id="IPR012337">
    <property type="entry name" value="RNaseH-like_sf"/>
</dbReference>
<dbReference type="InterPro" id="IPR050951">
    <property type="entry name" value="Retrovirus_Pol_polyprotein"/>
</dbReference>
<dbReference type="InterPro" id="IPR001584">
    <property type="entry name" value="Integrase_cat-core"/>
</dbReference>
<dbReference type="Proteomes" id="UP000887540">
    <property type="component" value="Unplaced"/>
</dbReference>
<dbReference type="PANTHER" id="PTHR37984:SF5">
    <property type="entry name" value="PROTEIN NYNRIN-LIKE"/>
    <property type="match status" value="1"/>
</dbReference>
<accession>A0A914D759</accession>
<proteinExistence type="predicted"/>
<organism evidence="2 3">
    <name type="scientific">Acrobeloides nanus</name>
    <dbReference type="NCBI Taxonomy" id="290746"/>
    <lineage>
        <taxon>Eukaryota</taxon>
        <taxon>Metazoa</taxon>
        <taxon>Ecdysozoa</taxon>
        <taxon>Nematoda</taxon>
        <taxon>Chromadorea</taxon>
        <taxon>Rhabditida</taxon>
        <taxon>Tylenchina</taxon>
        <taxon>Cephalobomorpha</taxon>
        <taxon>Cephaloboidea</taxon>
        <taxon>Cephalobidae</taxon>
        <taxon>Acrobeloides</taxon>
    </lineage>
</organism>
<dbReference type="PROSITE" id="PS50994">
    <property type="entry name" value="INTEGRASE"/>
    <property type="match status" value="1"/>
</dbReference>
<dbReference type="GO" id="GO:0003676">
    <property type="term" value="F:nucleic acid binding"/>
    <property type="evidence" value="ECO:0007669"/>
    <property type="project" value="InterPro"/>
</dbReference>
<evidence type="ECO:0000259" key="1">
    <source>
        <dbReference type="PROSITE" id="PS50994"/>
    </source>
</evidence>
<dbReference type="PANTHER" id="PTHR37984">
    <property type="entry name" value="PROTEIN CBG26694"/>
    <property type="match status" value="1"/>
</dbReference>
<dbReference type="AlphaFoldDB" id="A0A914D759"/>
<dbReference type="SUPFAM" id="SSF53098">
    <property type="entry name" value="Ribonuclease H-like"/>
    <property type="match status" value="1"/>
</dbReference>
<protein>
    <submittedName>
        <fullName evidence="3">Integrase catalytic domain-containing protein</fullName>
    </submittedName>
</protein>
<dbReference type="WBParaSite" id="ACRNAN_scaffold19201.g7223.t1">
    <property type="protein sequence ID" value="ACRNAN_scaffold19201.g7223.t1"/>
    <property type="gene ID" value="ACRNAN_scaffold19201.g7223"/>
</dbReference>
<dbReference type="Gene3D" id="3.30.420.10">
    <property type="entry name" value="Ribonuclease H-like superfamily/Ribonuclease H"/>
    <property type="match status" value="1"/>
</dbReference>
<dbReference type="InterPro" id="IPR036397">
    <property type="entry name" value="RNaseH_sf"/>
</dbReference>